<dbReference type="CDD" id="cd01992">
    <property type="entry name" value="TilS_N"/>
    <property type="match status" value="1"/>
</dbReference>
<dbReference type="HAMAP" id="MF_01161">
    <property type="entry name" value="tRNA_Ile_lys_synt"/>
    <property type="match status" value="1"/>
</dbReference>
<evidence type="ECO:0000256" key="3">
    <source>
        <dbReference type="ARBA" id="ARBA00022598"/>
    </source>
</evidence>
<sequence length="464" mass="54138">MGKLTLQAKFERNLAQYRFFNSQETVVLAVSTGIDSMTLLELFLRLPQNKRPQIVIAHVNHELRAQSVQEEEYLRLFCRRHQLKLVVKHWPLSDHPNSGVEVAARDFRYQFFAELMKQTHAKILVTAHQANDQAETILMKLTRGGQLSQLAGIANQRKFGDNYLIRPLINIPRSQIKQFAEHEQVKWFEDVTNADLTIQRNRYRHQIVPSLQKENVAVIAHITDYQQQLTDLLKFAHTQVERIIEQVSAEHQLNVDLYLKLTQTSQKIVLRQWLENDHDVTDISQAQLAEIYQLINNSAKPQGMIRLNQELALIKEYHFAWVEKISKVDKSTANSSQTVLELDHWQTISQGESIGIITPKNVPNEPNVEVTDMWLPKAAFPLQLRFWQPQDSLLLKNGRHQLVRRILIDQKLSNAERQQQMVVTNCDDQVIWVVGRKFGWFARPTDYQEIWQHVAFVRRFGRGE</sequence>
<dbReference type="PANTHER" id="PTHR43033">
    <property type="entry name" value="TRNA(ILE)-LYSIDINE SYNTHASE-RELATED"/>
    <property type="match status" value="1"/>
</dbReference>
<comment type="caution">
    <text evidence="10">The sequence shown here is derived from an EMBL/GenBank/DDBJ whole genome shotgun (WGS) entry which is preliminary data.</text>
</comment>
<name>A0A0D1A8P3_9LACO</name>
<dbReference type="GO" id="GO:0006400">
    <property type="term" value="P:tRNA modification"/>
    <property type="evidence" value="ECO:0007669"/>
    <property type="project" value="UniProtKB-UniRule"/>
</dbReference>
<evidence type="ECO:0000256" key="5">
    <source>
        <dbReference type="ARBA" id="ARBA00022741"/>
    </source>
</evidence>
<keyword evidence="5" id="KW-0547">Nucleotide-binding</keyword>
<dbReference type="OrthoDB" id="9807403at2"/>
<dbReference type="NCBIfam" id="TIGR02432">
    <property type="entry name" value="lysidine_TilS_N"/>
    <property type="match status" value="1"/>
</dbReference>
<evidence type="ECO:0000256" key="8">
    <source>
        <dbReference type="HAMAP-Rule" id="MF_01161"/>
    </source>
</evidence>
<evidence type="ECO:0000256" key="2">
    <source>
        <dbReference type="ARBA" id="ARBA00022490"/>
    </source>
</evidence>
<keyword evidence="3 8" id="KW-0436">Ligase</keyword>
<dbReference type="InterPro" id="IPR012796">
    <property type="entry name" value="Lysidine-tRNA-synth_C"/>
</dbReference>
<comment type="catalytic activity">
    <reaction evidence="7 8">
        <text>cytidine(34) in tRNA(Ile2) + L-lysine + ATP = lysidine(34) in tRNA(Ile2) + AMP + diphosphate + H(+)</text>
        <dbReference type="Rhea" id="RHEA:43744"/>
        <dbReference type="Rhea" id="RHEA-COMP:10625"/>
        <dbReference type="Rhea" id="RHEA-COMP:10670"/>
        <dbReference type="ChEBI" id="CHEBI:15378"/>
        <dbReference type="ChEBI" id="CHEBI:30616"/>
        <dbReference type="ChEBI" id="CHEBI:32551"/>
        <dbReference type="ChEBI" id="CHEBI:33019"/>
        <dbReference type="ChEBI" id="CHEBI:82748"/>
        <dbReference type="ChEBI" id="CHEBI:83665"/>
        <dbReference type="ChEBI" id="CHEBI:456215"/>
        <dbReference type="EC" id="6.3.4.19"/>
    </reaction>
</comment>
<dbReference type="InterPro" id="IPR012094">
    <property type="entry name" value="tRNA_Ile_lys_synt"/>
</dbReference>
<dbReference type="SMART" id="SM00977">
    <property type="entry name" value="TilS_C"/>
    <property type="match status" value="1"/>
</dbReference>
<evidence type="ECO:0000256" key="6">
    <source>
        <dbReference type="ARBA" id="ARBA00022840"/>
    </source>
</evidence>
<evidence type="ECO:0000256" key="1">
    <source>
        <dbReference type="ARBA" id="ARBA00004496"/>
    </source>
</evidence>
<dbReference type="Pfam" id="PF01171">
    <property type="entry name" value="ATP_bind_3"/>
    <property type="match status" value="1"/>
</dbReference>
<organism evidence="10 11">
    <name type="scientific">Paucilactobacillus wasatchensis</name>
    <dbReference type="NCBI Taxonomy" id="1335616"/>
    <lineage>
        <taxon>Bacteria</taxon>
        <taxon>Bacillati</taxon>
        <taxon>Bacillota</taxon>
        <taxon>Bacilli</taxon>
        <taxon>Lactobacillales</taxon>
        <taxon>Lactobacillaceae</taxon>
        <taxon>Paucilactobacillus</taxon>
    </lineage>
</organism>
<dbReference type="SUPFAM" id="SSF56037">
    <property type="entry name" value="PheT/TilS domain"/>
    <property type="match status" value="1"/>
</dbReference>
<feature type="domain" description="Lysidine-tRNA(Ile) synthetase C-terminal" evidence="9">
    <location>
        <begin position="382"/>
        <end position="451"/>
    </location>
</feature>
<evidence type="ECO:0000256" key="7">
    <source>
        <dbReference type="ARBA" id="ARBA00048539"/>
    </source>
</evidence>
<accession>A0A0D1A8P3</accession>
<comment type="similarity">
    <text evidence="8">Belongs to the tRNA(Ile)-lysidine synthase family.</text>
</comment>
<dbReference type="GO" id="GO:0032267">
    <property type="term" value="F:tRNA(Ile)-lysidine synthase activity"/>
    <property type="evidence" value="ECO:0007669"/>
    <property type="project" value="UniProtKB-EC"/>
</dbReference>
<dbReference type="PANTHER" id="PTHR43033:SF1">
    <property type="entry name" value="TRNA(ILE)-LYSIDINE SYNTHASE-RELATED"/>
    <property type="match status" value="1"/>
</dbReference>
<dbReference type="EMBL" id="AWTT01000003">
    <property type="protein sequence ID" value="KIS04190.1"/>
    <property type="molecule type" value="Genomic_DNA"/>
</dbReference>
<keyword evidence="2 8" id="KW-0963">Cytoplasm</keyword>
<evidence type="ECO:0000313" key="11">
    <source>
        <dbReference type="Proteomes" id="UP000032279"/>
    </source>
</evidence>
<dbReference type="Proteomes" id="UP000032279">
    <property type="component" value="Unassembled WGS sequence"/>
</dbReference>
<dbReference type="GO" id="GO:0005737">
    <property type="term" value="C:cytoplasm"/>
    <property type="evidence" value="ECO:0007669"/>
    <property type="project" value="UniProtKB-SubCell"/>
</dbReference>
<proteinExistence type="inferred from homology"/>
<dbReference type="GO" id="GO:0005524">
    <property type="term" value="F:ATP binding"/>
    <property type="evidence" value="ECO:0007669"/>
    <property type="project" value="UniProtKB-KW"/>
</dbReference>
<reference evidence="10 11" key="1">
    <citation type="submission" date="2013-08" db="EMBL/GenBank/DDBJ databases">
        <title>Lactobacillus wasatchii sp. WDC04, a late gas producing bacteria isolated from aged chedder cheese.</title>
        <authorList>
            <person name="Oberg C.J."/>
            <person name="Culumber M."/>
            <person name="McMahon D.J."/>
            <person name="Broadbent J.R."/>
            <person name="Oberg T.S."/>
            <person name="Ortaki F."/>
        </authorList>
    </citation>
    <scope>NUCLEOTIDE SEQUENCE [LARGE SCALE GENOMIC DNA]</scope>
    <source>
        <strain evidence="10 11">WDC04</strain>
    </source>
</reference>
<dbReference type="Pfam" id="PF09179">
    <property type="entry name" value="TilS"/>
    <property type="match status" value="1"/>
</dbReference>
<dbReference type="SUPFAM" id="SSF52402">
    <property type="entry name" value="Adenine nucleotide alpha hydrolases-like"/>
    <property type="match status" value="1"/>
</dbReference>
<comment type="subcellular location">
    <subcellularLocation>
        <location evidence="1 8">Cytoplasm</location>
    </subcellularLocation>
</comment>
<keyword evidence="11" id="KW-1185">Reference proteome</keyword>
<dbReference type="RefSeq" id="WP_044009984.1">
    <property type="nucleotide sequence ID" value="NZ_AWTT01000003.1"/>
</dbReference>
<dbReference type="InterPro" id="IPR015262">
    <property type="entry name" value="tRNA_Ile_lys_synt_subst-bd"/>
</dbReference>
<protein>
    <recommendedName>
        <fullName evidence="8">tRNA(Ile)-lysidine synthase</fullName>
        <ecNumber evidence="8">6.3.4.19</ecNumber>
    </recommendedName>
    <alternativeName>
        <fullName evidence="8">tRNA(Ile)-2-lysyl-cytidine synthase</fullName>
    </alternativeName>
    <alternativeName>
        <fullName evidence="8">tRNA(Ile)-lysidine synthetase</fullName>
    </alternativeName>
</protein>
<evidence type="ECO:0000313" key="10">
    <source>
        <dbReference type="EMBL" id="KIS04190.1"/>
    </source>
</evidence>
<dbReference type="InterPro" id="IPR014729">
    <property type="entry name" value="Rossmann-like_a/b/a_fold"/>
</dbReference>
<dbReference type="STRING" id="1335616.WDC_0253"/>
<dbReference type="EC" id="6.3.4.19" evidence="8"/>
<dbReference type="InterPro" id="IPR011063">
    <property type="entry name" value="TilS/TtcA_N"/>
</dbReference>
<keyword evidence="4 8" id="KW-0819">tRNA processing</keyword>
<dbReference type="AlphaFoldDB" id="A0A0D1A8P3"/>
<keyword evidence="6" id="KW-0067">ATP-binding</keyword>
<dbReference type="Gene3D" id="3.40.50.620">
    <property type="entry name" value="HUPs"/>
    <property type="match status" value="1"/>
</dbReference>
<dbReference type="InterPro" id="IPR012795">
    <property type="entry name" value="tRNA_Ile_lys_synt_N"/>
</dbReference>
<evidence type="ECO:0000256" key="4">
    <source>
        <dbReference type="ARBA" id="ARBA00022694"/>
    </source>
</evidence>
<evidence type="ECO:0000259" key="9">
    <source>
        <dbReference type="SMART" id="SM00977"/>
    </source>
</evidence>
<comment type="function">
    <text evidence="8">Ligates lysine onto the cytidine present at position 34 of the AUA codon-specific tRNA(Ile) that contains the anticodon CAU, in an ATP-dependent manner. Cytidine is converted to lysidine, thus changing the amino acid specificity of the tRNA from methionine to isoleucine.</text>
</comment>
<dbReference type="PATRIC" id="fig|1335616.4.peg.252"/>
<comment type="caution">
    <text evidence="8">Lacks conserved residue(s) required for the propagation of feature annotation.</text>
</comment>
<gene>
    <name evidence="8" type="primary">tilS</name>
    <name evidence="10" type="ORF">WDC_0253</name>
</gene>